<keyword evidence="6" id="KW-0798">TonB box</keyword>
<evidence type="ECO:0000313" key="12">
    <source>
        <dbReference type="EMBL" id="BDD08174.1"/>
    </source>
</evidence>
<dbReference type="InterPro" id="IPR036942">
    <property type="entry name" value="Beta-barrel_TonB_sf"/>
</dbReference>
<dbReference type="InterPro" id="IPR010917">
    <property type="entry name" value="TonB_rcpt_CS"/>
</dbReference>
<dbReference type="Gene3D" id="2.40.170.20">
    <property type="entry name" value="TonB-dependent receptor, beta-barrel domain"/>
    <property type="match status" value="1"/>
</dbReference>
<accession>A0AAU9C882</accession>
<dbReference type="PANTHER" id="PTHR30069">
    <property type="entry name" value="TONB-DEPENDENT OUTER MEMBRANE RECEPTOR"/>
    <property type="match status" value="1"/>
</dbReference>
<dbReference type="KEGG" id="fax:FUAX_06060"/>
<evidence type="ECO:0000313" key="13">
    <source>
        <dbReference type="Proteomes" id="UP001348817"/>
    </source>
</evidence>
<keyword evidence="5 10" id="KW-0732">Signal</keyword>
<evidence type="ECO:0000256" key="3">
    <source>
        <dbReference type="ARBA" id="ARBA00022452"/>
    </source>
</evidence>
<dbReference type="SUPFAM" id="SSF49464">
    <property type="entry name" value="Carboxypeptidase regulatory domain-like"/>
    <property type="match status" value="1"/>
</dbReference>
<evidence type="ECO:0000256" key="5">
    <source>
        <dbReference type="ARBA" id="ARBA00022729"/>
    </source>
</evidence>
<dbReference type="Gene3D" id="2.170.130.10">
    <property type="entry name" value="TonB-dependent receptor, plug domain"/>
    <property type="match status" value="1"/>
</dbReference>
<dbReference type="InterPro" id="IPR008969">
    <property type="entry name" value="CarboxyPept-like_regulatory"/>
</dbReference>
<dbReference type="PANTHER" id="PTHR30069:SF50">
    <property type="entry name" value="TONB-DEPENDENT RECEPTOR HI_1217-RELATED"/>
    <property type="match status" value="1"/>
</dbReference>
<dbReference type="InterPro" id="IPR039426">
    <property type="entry name" value="TonB-dep_rcpt-like"/>
</dbReference>
<dbReference type="Pfam" id="PF07715">
    <property type="entry name" value="Plug"/>
    <property type="match status" value="1"/>
</dbReference>
<dbReference type="GO" id="GO:0009279">
    <property type="term" value="C:cell outer membrane"/>
    <property type="evidence" value="ECO:0007669"/>
    <property type="project" value="UniProtKB-SubCell"/>
</dbReference>
<keyword evidence="4 9" id="KW-0812">Transmembrane</keyword>
<sequence length="870" mass="96321">MRKFLLSIFMLFAITAGAWAQTVIKGHVVDAETQEDVLGANVFLKGTSEGAITDLNGKFSFKTSKSGSAILVISFIGFEDFEKSIQLNGGTLDLGALNLTGADQMLNEVEVIADIAVDRKTPVAISNIKPEAIEEKLGTQEFPEVLKSTPGVYATKQGGGYGDARVNIRGFDSDNVGVLINGVPINDMESGQVYWSNWAGLSDVTRSMQVQRGLGASKLAISSIGGTINIITKSSDMRKGGSFGAWIGNDGYSKQALTLSTGMMDNGYSVTFSGSKTTGDGYVDGTAFDAWSYFLAVSKTFNDNHELVFTVFGAPQEHGQRSTRKGIEYFEANGIKENFDWGYKAGQEFNVRKNYYHKPQATLNHYWTISDKTDLATSVYASRGTGGGSGWYGTQKDGNDYRRSGLIDFDKIVDENVAAGKNGSETIIRNSVNNHTWFGALSSLTHEANDVWTFNGGLDARYYIGQHYREVRDLLGGDFYVDDKEFNTMKNTVAREGDKVNYHNDGHVGWLGTFFQAEYSKNNLSAFASATLSGTWYKRVDYFNYFSDGLISELNSNPEKKQTYIDALGQPDFDQGMKGQESDWVDFLGYGIKGGANYNINDSHNVFANVGYFSRAPFFRSVFLNYKNDVNEDAENEKVFSLELGYGFRSEYFSANINAYRTLWKDKSVVKTSGAGEQQVVANLTGVNALHQGIEVDFLAKPARGLEIRGMASFGDWTWQDDLTEVGLFDQDQNLVDVVNIYIADLKVGDAAQTTLALGADYEIFEGFKVGMDYNYYDNLYAKFDPADRGSEAEKGVQAWELPEYGLFDANVRYKFKLGQFDATLYGKLNNIFDEEYVSDAEDGTGHDWQSANVYYGFGRTWSMGLKVKF</sequence>
<reference evidence="12 13" key="1">
    <citation type="submission" date="2021-12" db="EMBL/GenBank/DDBJ databases">
        <title>Genome sequencing of bacteria with rrn-lacking chromosome and rrn-plasmid.</title>
        <authorList>
            <person name="Anda M."/>
            <person name="Iwasaki W."/>
        </authorList>
    </citation>
    <scope>NUCLEOTIDE SEQUENCE [LARGE SCALE GENOMIC DNA]</scope>
    <source>
        <strain evidence="12 13">DSM 100852</strain>
    </source>
</reference>
<proteinExistence type="inferred from homology"/>
<keyword evidence="13" id="KW-1185">Reference proteome</keyword>
<evidence type="ECO:0000256" key="1">
    <source>
        <dbReference type="ARBA" id="ARBA00004571"/>
    </source>
</evidence>
<keyword evidence="7 9" id="KW-0472">Membrane</keyword>
<dbReference type="AlphaFoldDB" id="A0AAU9C882"/>
<dbReference type="GO" id="GO:0044718">
    <property type="term" value="P:siderophore transmembrane transport"/>
    <property type="evidence" value="ECO:0007669"/>
    <property type="project" value="TreeGrafter"/>
</dbReference>
<feature type="signal peptide" evidence="10">
    <location>
        <begin position="1"/>
        <end position="20"/>
    </location>
</feature>
<evidence type="ECO:0000256" key="9">
    <source>
        <dbReference type="PROSITE-ProRule" id="PRU01360"/>
    </source>
</evidence>
<evidence type="ECO:0000256" key="7">
    <source>
        <dbReference type="ARBA" id="ARBA00023136"/>
    </source>
</evidence>
<comment type="similarity">
    <text evidence="9">Belongs to the TonB-dependent receptor family.</text>
</comment>
<dbReference type="SUPFAM" id="SSF56935">
    <property type="entry name" value="Porins"/>
    <property type="match status" value="1"/>
</dbReference>
<dbReference type="InterPro" id="IPR012910">
    <property type="entry name" value="Plug_dom"/>
</dbReference>
<feature type="domain" description="TonB-dependent receptor plug" evidence="11">
    <location>
        <begin position="119"/>
        <end position="227"/>
    </location>
</feature>
<dbReference type="PROSITE" id="PS01156">
    <property type="entry name" value="TONB_DEPENDENT_REC_2"/>
    <property type="match status" value="1"/>
</dbReference>
<dbReference type="GO" id="GO:0015344">
    <property type="term" value="F:siderophore uptake transmembrane transporter activity"/>
    <property type="evidence" value="ECO:0007669"/>
    <property type="project" value="TreeGrafter"/>
</dbReference>
<dbReference type="PROSITE" id="PS52016">
    <property type="entry name" value="TONB_DEPENDENT_REC_3"/>
    <property type="match status" value="1"/>
</dbReference>
<evidence type="ECO:0000256" key="10">
    <source>
        <dbReference type="SAM" id="SignalP"/>
    </source>
</evidence>
<dbReference type="Proteomes" id="UP001348817">
    <property type="component" value="Chromosome"/>
</dbReference>
<dbReference type="InterPro" id="IPR037066">
    <property type="entry name" value="Plug_dom_sf"/>
</dbReference>
<evidence type="ECO:0000256" key="6">
    <source>
        <dbReference type="ARBA" id="ARBA00023077"/>
    </source>
</evidence>
<dbReference type="RefSeq" id="WP_338393451.1">
    <property type="nucleotide sequence ID" value="NZ_AP025314.1"/>
</dbReference>
<dbReference type="EMBL" id="AP025314">
    <property type="protein sequence ID" value="BDD08174.1"/>
    <property type="molecule type" value="Genomic_DNA"/>
</dbReference>
<keyword evidence="3 9" id="KW-1134">Transmembrane beta strand</keyword>
<keyword evidence="8 9" id="KW-0998">Cell outer membrane</keyword>
<organism evidence="12 13">
    <name type="scientific">Fulvitalea axinellae</name>
    <dbReference type="NCBI Taxonomy" id="1182444"/>
    <lineage>
        <taxon>Bacteria</taxon>
        <taxon>Pseudomonadati</taxon>
        <taxon>Bacteroidota</taxon>
        <taxon>Cytophagia</taxon>
        <taxon>Cytophagales</taxon>
        <taxon>Persicobacteraceae</taxon>
        <taxon>Fulvitalea</taxon>
    </lineage>
</organism>
<keyword evidence="12" id="KW-0675">Receptor</keyword>
<evidence type="ECO:0000259" key="11">
    <source>
        <dbReference type="Pfam" id="PF07715"/>
    </source>
</evidence>
<name>A0AAU9C882_9BACT</name>
<comment type="subcellular location">
    <subcellularLocation>
        <location evidence="1 9">Cell outer membrane</location>
        <topology evidence="1 9">Multi-pass membrane protein</topology>
    </subcellularLocation>
</comment>
<evidence type="ECO:0000256" key="2">
    <source>
        <dbReference type="ARBA" id="ARBA00022448"/>
    </source>
</evidence>
<gene>
    <name evidence="12" type="ORF">FUAX_06060</name>
</gene>
<protein>
    <submittedName>
        <fullName evidence="12">TonB-dependent receptor</fullName>
    </submittedName>
</protein>
<evidence type="ECO:0000256" key="4">
    <source>
        <dbReference type="ARBA" id="ARBA00022692"/>
    </source>
</evidence>
<feature type="chain" id="PRO_5043650397" evidence="10">
    <location>
        <begin position="21"/>
        <end position="870"/>
    </location>
</feature>
<dbReference type="Gene3D" id="2.60.40.1120">
    <property type="entry name" value="Carboxypeptidase-like, regulatory domain"/>
    <property type="match status" value="1"/>
</dbReference>
<keyword evidence="2 9" id="KW-0813">Transport</keyword>
<evidence type="ECO:0000256" key="8">
    <source>
        <dbReference type="ARBA" id="ARBA00023237"/>
    </source>
</evidence>
<dbReference type="Pfam" id="PF13715">
    <property type="entry name" value="CarbopepD_reg_2"/>
    <property type="match status" value="1"/>
</dbReference>